<organism evidence="2 3">
    <name type="scientific">Roseburia yibonii</name>
    <dbReference type="NCBI Taxonomy" id="2763063"/>
    <lineage>
        <taxon>Bacteria</taxon>
        <taxon>Bacillati</taxon>
        <taxon>Bacillota</taxon>
        <taxon>Clostridia</taxon>
        <taxon>Lachnospirales</taxon>
        <taxon>Lachnospiraceae</taxon>
        <taxon>Roseburia</taxon>
    </lineage>
</organism>
<dbReference type="InterPro" id="IPR046716">
    <property type="entry name" value="DUF6608"/>
</dbReference>
<proteinExistence type="predicted"/>
<accession>A0ABR7IBK2</accession>
<evidence type="ECO:0000313" key="2">
    <source>
        <dbReference type="EMBL" id="MBC5754292.1"/>
    </source>
</evidence>
<evidence type="ECO:0000313" key="3">
    <source>
        <dbReference type="Proteomes" id="UP000621540"/>
    </source>
</evidence>
<dbReference type="RefSeq" id="WP_186982372.1">
    <property type="nucleotide sequence ID" value="NZ_JACOQH010000006.1"/>
</dbReference>
<keyword evidence="3" id="KW-1185">Reference proteome</keyword>
<dbReference type="Pfam" id="PF20312">
    <property type="entry name" value="DUF6608"/>
    <property type="match status" value="1"/>
</dbReference>
<sequence>MKQKIKKAAVLYCVIYTVVTILNSVLYLANGIYEDPSGNWHELTRAVIVLIGIMAWLLACSLPIRQPFLKALVIYVPTMGLVFFLVFLSGFIDPLAKHAYRDIFINYTGLFVIISVVSRIVDGIRKRKKN</sequence>
<keyword evidence="1" id="KW-1133">Transmembrane helix</keyword>
<gene>
    <name evidence="2" type="ORF">H8Z76_09765</name>
</gene>
<evidence type="ECO:0000256" key="1">
    <source>
        <dbReference type="SAM" id="Phobius"/>
    </source>
</evidence>
<feature type="transmembrane region" description="Helical" evidence="1">
    <location>
        <begin position="45"/>
        <end position="64"/>
    </location>
</feature>
<feature type="transmembrane region" description="Helical" evidence="1">
    <location>
        <begin position="71"/>
        <end position="92"/>
    </location>
</feature>
<dbReference type="Proteomes" id="UP000621540">
    <property type="component" value="Unassembled WGS sequence"/>
</dbReference>
<comment type="caution">
    <text evidence="2">The sequence shown here is derived from an EMBL/GenBank/DDBJ whole genome shotgun (WGS) entry which is preliminary data.</text>
</comment>
<feature type="transmembrane region" description="Helical" evidence="1">
    <location>
        <begin position="9"/>
        <end position="33"/>
    </location>
</feature>
<dbReference type="EMBL" id="JACOQH010000006">
    <property type="protein sequence ID" value="MBC5754292.1"/>
    <property type="molecule type" value="Genomic_DNA"/>
</dbReference>
<feature type="transmembrane region" description="Helical" evidence="1">
    <location>
        <begin position="104"/>
        <end position="121"/>
    </location>
</feature>
<name>A0ABR7IBK2_9FIRM</name>
<keyword evidence="1" id="KW-0472">Membrane</keyword>
<reference evidence="2 3" key="1">
    <citation type="submission" date="2020-08" db="EMBL/GenBank/DDBJ databases">
        <title>Genome public.</title>
        <authorList>
            <person name="Liu C."/>
            <person name="Sun Q."/>
        </authorList>
    </citation>
    <scope>NUCLEOTIDE SEQUENCE [LARGE SCALE GENOMIC DNA]</scope>
    <source>
        <strain evidence="2 3">BX0805</strain>
    </source>
</reference>
<keyword evidence="1" id="KW-0812">Transmembrane</keyword>
<protein>
    <submittedName>
        <fullName evidence="2">Uncharacterized protein</fullName>
    </submittedName>
</protein>